<evidence type="ECO:0000256" key="6">
    <source>
        <dbReference type="SAM" id="Phobius"/>
    </source>
</evidence>
<sequence length="317" mass="34765">MALGLHRFTRHGYWLFPLGATLCWLATLGGLLGLWLGKDDHRRYRSTESNVVVFVSDVGASHLALFIPGCALVFVFYVSSLVTERWLRHIERLPGTHGRRELVLDLLAVVCGFIGGLALLMLSIFNAFDYSTVHWSMTVLFVIFVALSAIFQTAEVLLLGRYDPDSRHLKRNAILKIVIVTVAIIVAIAFAALYGKCRGEGSLGPGRASNCDAITGAAGICEWTVSFILAGYFATLILDLYPSWKTSPRHHGSDEKYLSAAGEANARAARDSDSYNSAQPTLPVMMEPTHPSMATQEKQYQPAMTGTQQQSHFGEAV</sequence>
<name>G7E349_MIXOS</name>
<dbReference type="GO" id="GO:0012505">
    <property type="term" value="C:endomembrane system"/>
    <property type="evidence" value="ECO:0007669"/>
    <property type="project" value="UniProtKB-SubCell"/>
</dbReference>
<dbReference type="Proteomes" id="UP000009131">
    <property type="component" value="Unassembled WGS sequence"/>
</dbReference>
<keyword evidence="4 6" id="KW-0472">Membrane</keyword>
<comment type="caution">
    <text evidence="8">The sequence shown here is derived from an EMBL/GenBank/DDBJ whole genome shotgun (WGS) entry which is preliminary data.</text>
</comment>
<accession>G7E349</accession>
<feature type="compositionally biased region" description="Polar residues" evidence="5">
    <location>
        <begin position="292"/>
        <end position="317"/>
    </location>
</feature>
<organism evidence="8 9">
    <name type="scientific">Mixia osmundae (strain CBS 9802 / IAM 14324 / JCM 22182 / KY 12970)</name>
    <dbReference type="NCBI Taxonomy" id="764103"/>
    <lineage>
        <taxon>Eukaryota</taxon>
        <taxon>Fungi</taxon>
        <taxon>Dikarya</taxon>
        <taxon>Basidiomycota</taxon>
        <taxon>Pucciniomycotina</taxon>
        <taxon>Mixiomycetes</taxon>
        <taxon>Mixiales</taxon>
        <taxon>Mixiaceae</taxon>
        <taxon>Mixia</taxon>
    </lineage>
</organism>
<feature type="transmembrane region" description="Helical" evidence="6">
    <location>
        <begin position="173"/>
        <end position="194"/>
    </location>
</feature>
<feature type="domain" description="CWH43-like N-terminal" evidence="7">
    <location>
        <begin position="13"/>
        <end position="242"/>
    </location>
</feature>
<dbReference type="AlphaFoldDB" id="G7E349"/>
<dbReference type="eggNOG" id="ENOG502RZQS">
    <property type="taxonomic scope" value="Eukaryota"/>
</dbReference>
<dbReference type="RefSeq" id="XP_014571094.1">
    <property type="nucleotide sequence ID" value="XM_014715608.1"/>
</dbReference>
<feature type="transmembrane region" description="Helical" evidence="6">
    <location>
        <begin position="137"/>
        <end position="161"/>
    </location>
</feature>
<evidence type="ECO:0000256" key="1">
    <source>
        <dbReference type="ARBA" id="ARBA00004127"/>
    </source>
</evidence>
<feature type="transmembrane region" description="Helical" evidence="6">
    <location>
        <begin position="63"/>
        <end position="82"/>
    </location>
</feature>
<reference evidence="8 9" key="2">
    <citation type="journal article" date="2012" name="Open Biol.">
        <title>Characteristics of nucleosomes and linker DNA regions on the genome of the basidiomycete Mixia osmundae revealed by mono- and dinucleosome mapping.</title>
        <authorList>
            <person name="Nishida H."/>
            <person name="Kondo S."/>
            <person name="Matsumoto T."/>
            <person name="Suzuki Y."/>
            <person name="Yoshikawa H."/>
            <person name="Taylor T.D."/>
            <person name="Sugiyama J."/>
        </authorList>
    </citation>
    <scope>NUCLEOTIDE SEQUENCE [LARGE SCALE GENOMIC DNA]</scope>
    <source>
        <strain evidence="9">CBS 9802 / IAM 14324 / JCM 22182 / KY 12970</strain>
    </source>
</reference>
<evidence type="ECO:0000313" key="9">
    <source>
        <dbReference type="Proteomes" id="UP000009131"/>
    </source>
</evidence>
<dbReference type="EMBL" id="BABT02000117">
    <property type="protein sequence ID" value="GAA97230.1"/>
    <property type="molecule type" value="Genomic_DNA"/>
</dbReference>
<dbReference type="InterPro" id="IPR050911">
    <property type="entry name" value="DRAM/TMEM150_Autophagy_Mod"/>
</dbReference>
<dbReference type="InterPro" id="IPR019402">
    <property type="entry name" value="CWH43_N"/>
</dbReference>
<evidence type="ECO:0000259" key="7">
    <source>
        <dbReference type="Pfam" id="PF10277"/>
    </source>
</evidence>
<keyword evidence="2 6" id="KW-0812">Transmembrane</keyword>
<evidence type="ECO:0000256" key="3">
    <source>
        <dbReference type="ARBA" id="ARBA00022989"/>
    </source>
</evidence>
<dbReference type="GO" id="GO:0005886">
    <property type="term" value="C:plasma membrane"/>
    <property type="evidence" value="ECO:0007669"/>
    <property type="project" value="TreeGrafter"/>
</dbReference>
<dbReference type="OMA" id="IYTFYVW"/>
<dbReference type="STRING" id="764103.G7E349"/>
<keyword evidence="3 6" id="KW-1133">Transmembrane helix</keyword>
<gene>
    <name evidence="8" type="primary">Mo03906</name>
    <name evidence="8" type="ORF">E5Q_03906</name>
</gene>
<feature type="transmembrane region" description="Helical" evidence="6">
    <location>
        <begin position="12"/>
        <end position="36"/>
    </location>
</feature>
<protein>
    <recommendedName>
        <fullName evidence="7">CWH43-like N-terminal domain-containing protein</fullName>
    </recommendedName>
</protein>
<comment type="subcellular location">
    <subcellularLocation>
        <location evidence="1">Endomembrane system</location>
        <topology evidence="1">Multi-pass membrane protein</topology>
    </subcellularLocation>
</comment>
<dbReference type="FunCoup" id="G7E349">
    <property type="interactions" value="40"/>
</dbReference>
<dbReference type="InParanoid" id="G7E349"/>
<dbReference type="PANTHER" id="PTHR21324:SF2">
    <property type="entry name" value="EG:22E5.9 PROTEIN"/>
    <property type="match status" value="1"/>
</dbReference>
<proteinExistence type="predicted"/>
<evidence type="ECO:0000256" key="2">
    <source>
        <dbReference type="ARBA" id="ARBA00022692"/>
    </source>
</evidence>
<dbReference type="PANTHER" id="PTHR21324">
    <property type="entry name" value="FASTING-INDUCIBLE INTEGRAL MEMBRANE PROTEIN TM6P1-RELATED"/>
    <property type="match status" value="1"/>
</dbReference>
<feature type="transmembrane region" description="Helical" evidence="6">
    <location>
        <begin position="214"/>
        <end position="241"/>
    </location>
</feature>
<reference evidence="8 9" key="1">
    <citation type="journal article" date="2011" name="J. Gen. Appl. Microbiol.">
        <title>Draft genome sequencing of the enigmatic basidiomycete Mixia osmundae.</title>
        <authorList>
            <person name="Nishida H."/>
            <person name="Nagatsuka Y."/>
            <person name="Sugiyama J."/>
        </authorList>
    </citation>
    <scope>NUCLEOTIDE SEQUENCE [LARGE SCALE GENOMIC DNA]</scope>
    <source>
        <strain evidence="9">CBS 9802 / IAM 14324 / JCM 22182 / KY 12970</strain>
    </source>
</reference>
<evidence type="ECO:0000256" key="4">
    <source>
        <dbReference type="ARBA" id="ARBA00023136"/>
    </source>
</evidence>
<dbReference type="Pfam" id="PF10277">
    <property type="entry name" value="Frag1"/>
    <property type="match status" value="1"/>
</dbReference>
<feature type="transmembrane region" description="Helical" evidence="6">
    <location>
        <begin position="102"/>
        <end position="125"/>
    </location>
</feature>
<keyword evidence="9" id="KW-1185">Reference proteome</keyword>
<dbReference type="OrthoDB" id="10032492at2759"/>
<evidence type="ECO:0000313" key="8">
    <source>
        <dbReference type="EMBL" id="GAA97230.1"/>
    </source>
</evidence>
<feature type="region of interest" description="Disordered" evidence="5">
    <location>
        <begin position="268"/>
        <end position="317"/>
    </location>
</feature>
<evidence type="ECO:0000256" key="5">
    <source>
        <dbReference type="SAM" id="MobiDB-lite"/>
    </source>
</evidence>
<dbReference type="HOGENOM" id="CLU_050573_2_1_1"/>